<dbReference type="AlphaFoldDB" id="A0A6C0BJY9"/>
<evidence type="ECO:0000313" key="1">
    <source>
        <dbReference type="EMBL" id="QHS92496.1"/>
    </source>
</evidence>
<reference evidence="1" key="1">
    <citation type="journal article" date="2020" name="Nature">
        <title>Giant virus diversity and host interactions through global metagenomics.</title>
        <authorList>
            <person name="Schulz F."/>
            <person name="Roux S."/>
            <person name="Paez-Espino D."/>
            <person name="Jungbluth S."/>
            <person name="Walsh D.A."/>
            <person name="Denef V.J."/>
            <person name="McMahon K.D."/>
            <person name="Konstantinidis K.T."/>
            <person name="Eloe-Fadrosh E.A."/>
            <person name="Kyrpides N.C."/>
            <person name="Woyke T."/>
        </authorList>
    </citation>
    <scope>NUCLEOTIDE SEQUENCE</scope>
    <source>
        <strain evidence="1">GVMAG-M-3300014204-73</strain>
    </source>
</reference>
<dbReference type="Gene3D" id="3.90.1720.10">
    <property type="entry name" value="endopeptidase domain like (from Nostoc punctiforme)"/>
    <property type="match status" value="1"/>
</dbReference>
<organism evidence="1">
    <name type="scientific">viral metagenome</name>
    <dbReference type="NCBI Taxonomy" id="1070528"/>
    <lineage>
        <taxon>unclassified sequences</taxon>
        <taxon>metagenomes</taxon>
        <taxon>organismal metagenomes</taxon>
    </lineage>
</organism>
<sequence>MKNRVIIEMKPILDITSDEWTEILAQHPQHNYQLARDGTLPLPIDALLRKIAKSSIRQIEHDNQSVWERCIKRDIPLEEHNFDPVWLGQNLAEMDELKTPGHVLLIAGDDGLSLMVRALTNSRFSHVGMVIPGETPILWQSYINTPTKANYPPHPDFVPGMVTNWGADVSDLARFIVMYLKISKNVKFVLRKLTQPLTETQFAHMSQYINLALTTPVKYPSATRLTLMYLRDKYPQIQPLCDHLLGPGPIEKGGEFCSMLTAHTYAEAGVLNPSTKGIEGYFPGDFSLDYSRINTQPMCGDVPLFEPNEIELRFVHPVNYNYNYWSWCNLF</sequence>
<dbReference type="EMBL" id="MN739180">
    <property type="protein sequence ID" value="QHS92496.1"/>
    <property type="molecule type" value="Genomic_DNA"/>
</dbReference>
<dbReference type="InterPro" id="IPR038765">
    <property type="entry name" value="Papain-like_cys_pep_sf"/>
</dbReference>
<dbReference type="SUPFAM" id="SSF54001">
    <property type="entry name" value="Cysteine proteinases"/>
    <property type="match status" value="1"/>
</dbReference>
<name>A0A6C0BJY9_9ZZZZ</name>
<protein>
    <submittedName>
        <fullName evidence="1">Uncharacterized protein</fullName>
    </submittedName>
</protein>
<proteinExistence type="predicted"/>
<accession>A0A6C0BJY9</accession>